<sequence>MLMLSNYNTEAAKRELAQRKLINRSWNAMEIVAFKQGLATYGKRFHKFPKRVVDRSVKEIVDFYYNKKKKNNFKKYIKHFSEGDISGDDSTDENNDVPAVVENEQNWCSNCGTTGHLLTLHGFSGKMLCCDCYCYYSTKARRIYALLIAF</sequence>
<dbReference type="PANTHER" id="PTHR16089:SF28">
    <property type="entry name" value="REST COREPRESSOR"/>
    <property type="match status" value="1"/>
</dbReference>
<proteinExistence type="predicted"/>
<dbReference type="GO" id="GO:0006357">
    <property type="term" value="P:regulation of transcription by RNA polymerase II"/>
    <property type="evidence" value="ECO:0007669"/>
    <property type="project" value="TreeGrafter"/>
</dbReference>
<evidence type="ECO:0000313" key="11">
    <source>
        <dbReference type="WBParaSite" id="GPUH_0001029001-mRNA-1"/>
    </source>
</evidence>
<dbReference type="FunFam" id="1.10.10.60:FF:000012">
    <property type="entry name" value="Metastasis-associated 1 family, member 3"/>
    <property type="match status" value="1"/>
</dbReference>
<reference evidence="11" key="1">
    <citation type="submission" date="2016-06" db="UniProtKB">
        <authorList>
            <consortium name="WormBaseParasite"/>
        </authorList>
    </citation>
    <scope>IDENTIFICATION</scope>
</reference>
<dbReference type="PANTHER" id="PTHR16089">
    <property type="entry name" value="REST COREPRESSOR COREST PROTEIN-RELATED"/>
    <property type="match status" value="1"/>
</dbReference>
<feature type="domain" description="SANT" evidence="8">
    <location>
        <begin position="21"/>
        <end position="72"/>
    </location>
</feature>
<dbReference type="GO" id="GO:0003714">
    <property type="term" value="F:transcription corepressor activity"/>
    <property type="evidence" value="ECO:0007669"/>
    <property type="project" value="TreeGrafter"/>
</dbReference>
<evidence type="ECO:0000256" key="4">
    <source>
        <dbReference type="ARBA" id="ARBA00022771"/>
    </source>
</evidence>
<dbReference type="GO" id="GO:0005667">
    <property type="term" value="C:transcription regulator complex"/>
    <property type="evidence" value="ECO:0007669"/>
    <property type="project" value="TreeGrafter"/>
</dbReference>
<dbReference type="InterPro" id="IPR017884">
    <property type="entry name" value="SANT_dom"/>
</dbReference>
<evidence type="ECO:0000256" key="2">
    <source>
        <dbReference type="ARBA" id="ARBA00022491"/>
    </source>
</evidence>
<evidence type="ECO:0000313" key="10">
    <source>
        <dbReference type="Proteomes" id="UP000271098"/>
    </source>
</evidence>
<evidence type="ECO:0000256" key="7">
    <source>
        <dbReference type="ARBA" id="ARBA00023242"/>
    </source>
</evidence>
<evidence type="ECO:0000256" key="5">
    <source>
        <dbReference type="ARBA" id="ARBA00022833"/>
    </source>
</evidence>
<accession>A0A183DNI6</accession>
<keyword evidence="5" id="KW-0862">Zinc</keyword>
<dbReference type="InterPro" id="IPR001005">
    <property type="entry name" value="SANT/Myb"/>
</dbReference>
<dbReference type="InterPro" id="IPR009057">
    <property type="entry name" value="Homeodomain-like_sf"/>
</dbReference>
<keyword evidence="7" id="KW-0539">Nucleus</keyword>
<keyword evidence="4" id="KW-0863">Zinc-finger</keyword>
<evidence type="ECO:0000313" key="9">
    <source>
        <dbReference type="EMBL" id="VDN17220.1"/>
    </source>
</evidence>
<dbReference type="SMART" id="SM00717">
    <property type="entry name" value="SANT"/>
    <property type="match status" value="1"/>
</dbReference>
<comment type="subcellular location">
    <subcellularLocation>
        <location evidence="1">Nucleus</location>
    </subcellularLocation>
</comment>
<dbReference type="GO" id="GO:0000118">
    <property type="term" value="C:histone deacetylase complex"/>
    <property type="evidence" value="ECO:0007669"/>
    <property type="project" value="TreeGrafter"/>
</dbReference>
<dbReference type="AlphaFoldDB" id="A0A183DNI6"/>
<evidence type="ECO:0000256" key="6">
    <source>
        <dbReference type="ARBA" id="ARBA00023125"/>
    </source>
</evidence>
<dbReference type="GO" id="GO:0008270">
    <property type="term" value="F:zinc ion binding"/>
    <property type="evidence" value="ECO:0007669"/>
    <property type="project" value="UniProtKB-KW"/>
</dbReference>
<evidence type="ECO:0000256" key="3">
    <source>
        <dbReference type="ARBA" id="ARBA00022723"/>
    </source>
</evidence>
<dbReference type="CDD" id="cd00167">
    <property type="entry name" value="SANT"/>
    <property type="match status" value="1"/>
</dbReference>
<keyword evidence="3" id="KW-0479">Metal-binding</keyword>
<evidence type="ECO:0000259" key="8">
    <source>
        <dbReference type="PROSITE" id="PS51293"/>
    </source>
</evidence>
<reference evidence="9 10" key="2">
    <citation type="submission" date="2018-11" db="EMBL/GenBank/DDBJ databases">
        <authorList>
            <consortium name="Pathogen Informatics"/>
        </authorList>
    </citation>
    <scope>NUCLEOTIDE SEQUENCE [LARGE SCALE GENOMIC DNA]</scope>
</reference>
<dbReference type="InterPro" id="IPR051066">
    <property type="entry name" value="Trans_reg/Corepressor"/>
</dbReference>
<name>A0A183DNI6_9BILA</name>
<keyword evidence="10" id="KW-1185">Reference proteome</keyword>
<organism evidence="11">
    <name type="scientific">Gongylonema pulchrum</name>
    <dbReference type="NCBI Taxonomy" id="637853"/>
    <lineage>
        <taxon>Eukaryota</taxon>
        <taxon>Metazoa</taxon>
        <taxon>Ecdysozoa</taxon>
        <taxon>Nematoda</taxon>
        <taxon>Chromadorea</taxon>
        <taxon>Rhabditida</taxon>
        <taxon>Spirurina</taxon>
        <taxon>Spiruromorpha</taxon>
        <taxon>Spiruroidea</taxon>
        <taxon>Gongylonematidae</taxon>
        <taxon>Gongylonema</taxon>
    </lineage>
</organism>
<dbReference type="Gene3D" id="1.10.10.60">
    <property type="entry name" value="Homeodomain-like"/>
    <property type="match status" value="1"/>
</dbReference>
<dbReference type="PROSITE" id="PS51293">
    <property type="entry name" value="SANT"/>
    <property type="match status" value="1"/>
</dbReference>
<dbReference type="GO" id="GO:0003677">
    <property type="term" value="F:DNA binding"/>
    <property type="evidence" value="ECO:0007669"/>
    <property type="project" value="UniProtKB-KW"/>
</dbReference>
<keyword evidence="2" id="KW-0678">Repressor</keyword>
<evidence type="ECO:0000256" key="1">
    <source>
        <dbReference type="ARBA" id="ARBA00004123"/>
    </source>
</evidence>
<dbReference type="Proteomes" id="UP000271098">
    <property type="component" value="Unassembled WGS sequence"/>
</dbReference>
<protein>
    <submittedName>
        <fullName evidence="11">SANT domain-containing protein</fullName>
    </submittedName>
</protein>
<keyword evidence="6" id="KW-0238">DNA-binding</keyword>
<dbReference type="OrthoDB" id="10064338at2759"/>
<gene>
    <name evidence="9" type="ORF">GPUH_LOCUS10277</name>
</gene>
<dbReference type="SUPFAM" id="SSF46689">
    <property type="entry name" value="Homeodomain-like"/>
    <property type="match status" value="1"/>
</dbReference>
<dbReference type="WBParaSite" id="GPUH_0001029001-mRNA-1">
    <property type="protein sequence ID" value="GPUH_0001029001-mRNA-1"/>
    <property type="gene ID" value="GPUH_0001029001"/>
</dbReference>
<dbReference type="EMBL" id="UYRT01077908">
    <property type="protein sequence ID" value="VDN17220.1"/>
    <property type="molecule type" value="Genomic_DNA"/>
</dbReference>